<sequence length="184" mass="19061">MLSLPEASTSRGLAKLCLISTIVFSLSACGASSSGGAKPPPPGPHHPPHKLTYDVIPLSLGGDLFVPFVSNRGITPDGRVVGFTSVPDGPLHAFLYDGQKTIDLGTFGGPDSRAWAINKCGHVVGSAAINDSHKRAFLYDGVMRDLGTLVGPVRRRSTSVPVAKSPAGPTPRPGPSTHSCTRTA</sequence>
<dbReference type="RefSeq" id="WP_106759286.1">
    <property type="nucleotide sequence ID" value="NZ_PXWF02000278.1"/>
</dbReference>
<reference evidence="2 3" key="1">
    <citation type="submission" date="2018-04" db="EMBL/GenBank/DDBJ databases">
        <title>Massilia violaceinigra sp. nov., a novel purple-pigmented bacterium isolated from Tianshan glacier, Xinjiang, China.</title>
        <authorList>
            <person name="Wang H."/>
        </authorList>
    </citation>
    <scope>NUCLEOTIDE SEQUENCE [LARGE SCALE GENOMIC DNA]</scope>
    <source>
        <strain evidence="2 3">B448-2</strain>
    </source>
</reference>
<keyword evidence="3" id="KW-1185">Reference proteome</keyword>
<name>A0A2U2HG03_9BURK</name>
<comment type="caution">
    <text evidence="2">The sequence shown here is derived from an EMBL/GenBank/DDBJ whole genome shotgun (WGS) entry which is preliminary data.</text>
</comment>
<protein>
    <submittedName>
        <fullName evidence="2">Uncharacterized protein</fullName>
    </submittedName>
</protein>
<dbReference type="AlphaFoldDB" id="A0A2U2HG03"/>
<dbReference type="OrthoDB" id="108960at2"/>
<feature type="region of interest" description="Disordered" evidence="1">
    <location>
        <begin position="156"/>
        <end position="184"/>
    </location>
</feature>
<dbReference type="InterPro" id="IPR014262">
    <property type="entry name" value="HAF_rpt"/>
</dbReference>
<proteinExistence type="predicted"/>
<evidence type="ECO:0000256" key="1">
    <source>
        <dbReference type="SAM" id="MobiDB-lite"/>
    </source>
</evidence>
<evidence type="ECO:0000313" key="3">
    <source>
        <dbReference type="Proteomes" id="UP000241421"/>
    </source>
</evidence>
<organism evidence="2 3">
    <name type="scientific">Massilia glaciei</name>
    <dbReference type="NCBI Taxonomy" id="1524097"/>
    <lineage>
        <taxon>Bacteria</taxon>
        <taxon>Pseudomonadati</taxon>
        <taxon>Pseudomonadota</taxon>
        <taxon>Betaproteobacteria</taxon>
        <taxon>Burkholderiales</taxon>
        <taxon>Oxalobacteraceae</taxon>
        <taxon>Telluria group</taxon>
        <taxon>Massilia</taxon>
    </lineage>
</organism>
<dbReference type="EMBL" id="PXWF02000278">
    <property type="protein sequence ID" value="PWF43637.1"/>
    <property type="molecule type" value="Genomic_DNA"/>
</dbReference>
<gene>
    <name evidence="2" type="ORF">C7C56_020895</name>
</gene>
<accession>A0A2U2HG03</accession>
<dbReference type="NCBIfam" id="TIGR02913">
    <property type="entry name" value="HAF_rpt"/>
    <property type="match status" value="2"/>
</dbReference>
<evidence type="ECO:0000313" key="2">
    <source>
        <dbReference type="EMBL" id="PWF43637.1"/>
    </source>
</evidence>
<dbReference type="Proteomes" id="UP000241421">
    <property type="component" value="Unassembled WGS sequence"/>
</dbReference>